<dbReference type="AlphaFoldDB" id="A0A8J6HUW4"/>
<feature type="compositionally biased region" description="Acidic residues" evidence="3">
    <location>
        <begin position="36"/>
        <end position="66"/>
    </location>
</feature>
<feature type="compositionally biased region" description="Low complexity" evidence="3">
    <location>
        <begin position="82"/>
        <end position="99"/>
    </location>
</feature>
<name>A0A8J6HUW4_TENMO</name>
<dbReference type="EMBL" id="JABDTM020011399">
    <property type="protein sequence ID" value="KAH0820603.1"/>
    <property type="molecule type" value="Genomic_DNA"/>
</dbReference>
<dbReference type="Gene3D" id="3.80.10.10">
    <property type="entry name" value="Ribonuclease Inhibitor"/>
    <property type="match status" value="2"/>
</dbReference>
<dbReference type="PANTHER" id="PTHR24366">
    <property type="entry name" value="IG(IMMUNOGLOBULIN) AND LRR(LEUCINE RICH REPEAT) DOMAINS"/>
    <property type="match status" value="1"/>
</dbReference>
<dbReference type="Pfam" id="PF13306">
    <property type="entry name" value="LRR_5"/>
    <property type="match status" value="1"/>
</dbReference>
<sequence>MITLTIEINTELDEIEPTTGSNELETENPSPTESTTEPDDNDDYQEQDNSDESKEPDDDDEDDSGEQETKEPTTEEDEAEPTTKSNELQTENTSSTESTTEPDDNDHSEEEDNSDDSKEPDDDDDDYSGEPETDVSVSEIIKNNPTSEEPGYNKDTEELNSYEDNKEPDDYNETEEPETKKPLRVVSGEKPTTISPKSKTEPNDNELKTEKSDHEQTTPEDEYWTSFFDDIVKSTTPKTKHPKTPPKHGISTMVPDVYNDTDSYEEEPYITEPDGYDESRIPITEANSGGSTTTASKIKGPKPDKDGAETVRPTTQISPGPLLNTSTTILPPLISQSPSKESTTWKDDYEDSKEEGDVYVQFHRFRNRDSLVHSVKVNFDKYGLYDYLPKSQFQEILIGGDKIPVLRNRHIGPIQRNLPWKITFRSVQMEKLEVGLFRNVTNVEDFEASYGLIRMIPEGIFNGENLKYVSLRDNKIRKIASRAFDNMTNLVELNLSRNRLKVIDSEWFYKCHKLATIYFSYNAITQLSLMSFKNLNFKLPWRIYLDYNEISTASEDTFLQSLKDLDNKNYFKNHRGMRLNLKGNKLTCVPKDLSRFLVAKVVTLRKNPLTCECLQRINSWLRDHPNMKVLLDGKPRCKLH</sequence>
<dbReference type="InterPro" id="IPR001611">
    <property type="entry name" value="Leu-rich_rpt"/>
</dbReference>
<evidence type="ECO:0000313" key="4">
    <source>
        <dbReference type="EMBL" id="KAH0820603.1"/>
    </source>
</evidence>
<feature type="region of interest" description="Disordered" evidence="3">
    <location>
        <begin position="1"/>
        <end position="347"/>
    </location>
</feature>
<feature type="compositionally biased region" description="Basic and acidic residues" evidence="3">
    <location>
        <begin position="151"/>
        <end position="169"/>
    </location>
</feature>
<dbReference type="SMART" id="SM00369">
    <property type="entry name" value="LRR_TYP"/>
    <property type="match status" value="2"/>
</dbReference>
<comment type="caution">
    <text evidence="4">The sequence shown here is derived from an EMBL/GenBank/DDBJ whole genome shotgun (WGS) entry which is preliminary data.</text>
</comment>
<dbReference type="InterPro" id="IPR026906">
    <property type="entry name" value="LRR_5"/>
</dbReference>
<gene>
    <name evidence="4" type="ORF">GEV33_002188</name>
</gene>
<evidence type="ECO:0000256" key="3">
    <source>
        <dbReference type="SAM" id="MobiDB-lite"/>
    </source>
</evidence>
<dbReference type="PANTHER" id="PTHR24366:SF96">
    <property type="entry name" value="LEUCINE RICH REPEAT CONTAINING 53"/>
    <property type="match status" value="1"/>
</dbReference>
<dbReference type="InterPro" id="IPR032675">
    <property type="entry name" value="LRR_dom_sf"/>
</dbReference>
<dbReference type="SUPFAM" id="SSF52058">
    <property type="entry name" value="L domain-like"/>
    <property type="match status" value="1"/>
</dbReference>
<feature type="compositionally biased region" description="Polar residues" evidence="3">
    <location>
        <begin position="285"/>
        <end position="296"/>
    </location>
</feature>
<feature type="compositionally biased region" description="Acidic residues" evidence="3">
    <location>
        <begin position="100"/>
        <end position="133"/>
    </location>
</feature>
<evidence type="ECO:0000313" key="5">
    <source>
        <dbReference type="Proteomes" id="UP000719412"/>
    </source>
</evidence>
<evidence type="ECO:0000256" key="2">
    <source>
        <dbReference type="ARBA" id="ARBA00022737"/>
    </source>
</evidence>
<keyword evidence="1" id="KW-0433">Leucine-rich repeat</keyword>
<dbReference type="PROSITE" id="PS51450">
    <property type="entry name" value="LRR"/>
    <property type="match status" value="1"/>
</dbReference>
<dbReference type="Proteomes" id="UP000719412">
    <property type="component" value="Unassembled WGS sequence"/>
</dbReference>
<keyword evidence="2" id="KW-0677">Repeat</keyword>
<dbReference type="InterPro" id="IPR003591">
    <property type="entry name" value="Leu-rich_rpt_typical-subtyp"/>
</dbReference>
<proteinExistence type="predicted"/>
<keyword evidence="5" id="KW-1185">Reference proteome</keyword>
<accession>A0A8J6HUW4</accession>
<reference evidence="4" key="1">
    <citation type="journal article" date="2020" name="J Insects Food Feed">
        <title>The yellow mealworm (Tenebrio molitor) genome: a resource for the emerging insects as food and feed industry.</title>
        <authorList>
            <person name="Eriksson T."/>
            <person name="Andere A."/>
            <person name="Kelstrup H."/>
            <person name="Emery V."/>
            <person name="Picard C."/>
        </authorList>
    </citation>
    <scope>NUCLEOTIDE SEQUENCE</scope>
    <source>
        <strain evidence="4">Stoneville</strain>
        <tissue evidence="4">Whole head</tissue>
    </source>
</reference>
<protein>
    <submittedName>
        <fullName evidence="4">Uncharacterized protein</fullName>
    </submittedName>
</protein>
<organism evidence="4 5">
    <name type="scientific">Tenebrio molitor</name>
    <name type="common">Yellow mealworm beetle</name>
    <dbReference type="NCBI Taxonomy" id="7067"/>
    <lineage>
        <taxon>Eukaryota</taxon>
        <taxon>Metazoa</taxon>
        <taxon>Ecdysozoa</taxon>
        <taxon>Arthropoda</taxon>
        <taxon>Hexapoda</taxon>
        <taxon>Insecta</taxon>
        <taxon>Pterygota</taxon>
        <taxon>Neoptera</taxon>
        <taxon>Endopterygota</taxon>
        <taxon>Coleoptera</taxon>
        <taxon>Polyphaga</taxon>
        <taxon>Cucujiformia</taxon>
        <taxon>Tenebrionidae</taxon>
        <taxon>Tenebrio</taxon>
    </lineage>
</organism>
<feature type="compositionally biased region" description="Basic and acidic residues" evidence="3">
    <location>
        <begin position="198"/>
        <end position="217"/>
    </location>
</feature>
<feature type="compositionally biased region" description="Polar residues" evidence="3">
    <location>
        <begin position="312"/>
        <end position="342"/>
    </location>
</feature>
<reference evidence="4" key="2">
    <citation type="submission" date="2021-08" db="EMBL/GenBank/DDBJ databases">
        <authorList>
            <person name="Eriksson T."/>
        </authorList>
    </citation>
    <scope>NUCLEOTIDE SEQUENCE</scope>
    <source>
        <strain evidence="4">Stoneville</strain>
        <tissue evidence="4">Whole head</tissue>
    </source>
</reference>
<evidence type="ECO:0000256" key="1">
    <source>
        <dbReference type="ARBA" id="ARBA00022614"/>
    </source>
</evidence>